<dbReference type="KEGG" id="orp:MOP44_20445"/>
<evidence type="ECO:0000313" key="1">
    <source>
        <dbReference type="EMBL" id="UWZ82928.1"/>
    </source>
</evidence>
<dbReference type="EMBL" id="CP093313">
    <property type="protein sequence ID" value="UWZ82928.1"/>
    <property type="molecule type" value="Genomic_DNA"/>
</dbReference>
<dbReference type="Proteomes" id="UP001059380">
    <property type="component" value="Chromosome"/>
</dbReference>
<accession>A0A9J7BJD7</accession>
<dbReference type="AlphaFoldDB" id="A0A9J7BJD7"/>
<dbReference type="RefSeq" id="WP_260792261.1">
    <property type="nucleotide sequence ID" value="NZ_CP093313.1"/>
</dbReference>
<evidence type="ECO:0008006" key="3">
    <source>
        <dbReference type="Google" id="ProtNLM"/>
    </source>
</evidence>
<protein>
    <recommendedName>
        <fullName evidence="3">Type II secretion system protein GspE N-terminal domain-containing protein</fullName>
    </recommendedName>
</protein>
<proteinExistence type="predicted"/>
<keyword evidence="2" id="KW-1185">Reference proteome</keyword>
<reference evidence="1" key="1">
    <citation type="submission" date="2021-04" db="EMBL/GenBank/DDBJ databases">
        <title>Phylogenetic analysis of Acidobacteriaceae.</title>
        <authorList>
            <person name="Qiu L."/>
            <person name="Zhang Q."/>
        </authorList>
    </citation>
    <scope>NUCLEOTIDE SEQUENCE</scope>
    <source>
        <strain evidence="1">DSM 25168</strain>
    </source>
</reference>
<gene>
    <name evidence="1" type="ORF">MOP44_20445</name>
</gene>
<sequence>MPLLIRRSSAPLALPAPQLEIERQTTLDTASWWPPEPALVKSRIPGRALIQTCANSECRSGWLQVWRSRSAPIFEGGWNCSPECTAQRMQAAISRELDARGSSVERHRHRVPLGLLMLEQGWITAAQLRGALERQRANKAGRLGHWLMAREGVSEQLVTRALGLQWSCPVLPLEFHDPEGLSPLLPRLFVDAFGALPLRVAAGKLIYLGFEDRLDPALSLALERMSGLHVESGVVQGSQFHPAHTRMLEAKFPPVELLEAASEPALVRVLTKAIERTKPVESRMVRVHDCLWLRMWRRPQTTAVPDVNSVQDLICTIAG</sequence>
<organism evidence="1 2">
    <name type="scientific">Occallatibacter riparius</name>
    <dbReference type="NCBI Taxonomy" id="1002689"/>
    <lineage>
        <taxon>Bacteria</taxon>
        <taxon>Pseudomonadati</taxon>
        <taxon>Acidobacteriota</taxon>
        <taxon>Terriglobia</taxon>
        <taxon>Terriglobales</taxon>
        <taxon>Acidobacteriaceae</taxon>
        <taxon>Occallatibacter</taxon>
    </lineage>
</organism>
<name>A0A9J7BJD7_9BACT</name>
<evidence type="ECO:0000313" key="2">
    <source>
        <dbReference type="Proteomes" id="UP001059380"/>
    </source>
</evidence>
<dbReference type="SUPFAM" id="SSF160246">
    <property type="entry name" value="EspE N-terminal domain-like"/>
    <property type="match status" value="1"/>
</dbReference>
<dbReference type="InterPro" id="IPR037257">
    <property type="entry name" value="T2SS_E_N_sf"/>
</dbReference>